<dbReference type="EMBL" id="VANI01000007">
    <property type="protein sequence ID" value="TLM78191.1"/>
    <property type="molecule type" value="Genomic_DNA"/>
</dbReference>
<feature type="transmembrane region" description="Helical" evidence="4">
    <location>
        <begin position="256"/>
        <end position="276"/>
    </location>
</feature>
<feature type="transmembrane region" description="Helical" evidence="4">
    <location>
        <begin position="372"/>
        <end position="390"/>
    </location>
</feature>
<feature type="transmembrane region" description="Helical" evidence="4">
    <location>
        <begin position="46"/>
        <end position="70"/>
    </location>
</feature>
<dbReference type="Pfam" id="PF07690">
    <property type="entry name" value="MFS_1"/>
    <property type="match status" value="1"/>
</dbReference>
<accession>A0ABY2UN91</accession>
<evidence type="ECO:0000256" key="3">
    <source>
        <dbReference type="ARBA" id="ARBA00023136"/>
    </source>
</evidence>
<proteinExistence type="predicted"/>
<keyword evidence="2 4" id="KW-1133">Transmembrane helix</keyword>
<dbReference type="RefSeq" id="WP_138235063.1">
    <property type="nucleotide sequence ID" value="NZ_CP185860.1"/>
</dbReference>
<feature type="transmembrane region" description="Helical" evidence="4">
    <location>
        <begin position="141"/>
        <end position="160"/>
    </location>
</feature>
<evidence type="ECO:0000256" key="4">
    <source>
        <dbReference type="SAM" id="Phobius"/>
    </source>
</evidence>
<reference evidence="6 7" key="1">
    <citation type="submission" date="2019-05" db="EMBL/GenBank/DDBJ databases">
        <title>Microbulbifer harenosus sp. nov., an alginate-degrading bacterium isolated from coastal sand.</title>
        <authorList>
            <person name="Huang H."/>
            <person name="Mo K."/>
            <person name="Bao S."/>
        </authorList>
    </citation>
    <scope>NUCLEOTIDE SEQUENCE [LARGE SCALE GENOMIC DNA]</scope>
    <source>
        <strain evidence="6 7">HB161719</strain>
    </source>
</reference>
<feature type="transmembrane region" description="Helical" evidence="4">
    <location>
        <begin position="344"/>
        <end position="366"/>
    </location>
</feature>
<feature type="transmembrane region" description="Helical" evidence="4">
    <location>
        <begin position="12"/>
        <end position="34"/>
    </location>
</feature>
<evidence type="ECO:0000313" key="6">
    <source>
        <dbReference type="EMBL" id="TLM78191.1"/>
    </source>
</evidence>
<feature type="transmembrane region" description="Helical" evidence="4">
    <location>
        <begin position="283"/>
        <end position="302"/>
    </location>
</feature>
<keyword evidence="1 4" id="KW-0812">Transmembrane</keyword>
<dbReference type="Gene3D" id="1.20.1250.20">
    <property type="entry name" value="MFS general substrate transporter like domains"/>
    <property type="match status" value="1"/>
</dbReference>
<keyword evidence="3 4" id="KW-0472">Membrane</keyword>
<organism evidence="6 7">
    <name type="scientific">Microbulbifer harenosus</name>
    <dbReference type="NCBI Taxonomy" id="2576840"/>
    <lineage>
        <taxon>Bacteria</taxon>
        <taxon>Pseudomonadati</taxon>
        <taxon>Pseudomonadota</taxon>
        <taxon>Gammaproteobacteria</taxon>
        <taxon>Cellvibrionales</taxon>
        <taxon>Microbulbiferaceae</taxon>
        <taxon>Microbulbifer</taxon>
    </lineage>
</organism>
<dbReference type="PRINTS" id="PR01036">
    <property type="entry name" value="TCRTETB"/>
</dbReference>
<dbReference type="InterPro" id="IPR020846">
    <property type="entry name" value="MFS_dom"/>
</dbReference>
<evidence type="ECO:0000256" key="1">
    <source>
        <dbReference type="ARBA" id="ARBA00022692"/>
    </source>
</evidence>
<protein>
    <submittedName>
        <fullName evidence="6">MFS transporter</fullName>
    </submittedName>
</protein>
<name>A0ABY2UN91_9GAMM</name>
<sequence>MQELSAREQRNNIWRLAVAQALAGANSVVAYATGAIVGNNLAPTPLLATLPLSIFVVGMALCILPVGAIAGRYGRRAAFLSGAGAGVLAGLLAVVAVYVDGASGFWLFCLSTFFGGAYAAVVLSFRFAAADAVEPARKAQALSMVMAGGVAAGVVGPQLVNWTMDLMPQPMFVATFYAQAAVAALSAFILIGVRLPRPVATAHRGGRPLAVIVRQPRFIAAATCGAISYTLMNFLMTAAPLAMHMHGHSTASSNLGLQWHVIAMFAPSFFTGKFIARFGAERVMLLGLLLIGVSAAVGLMGAQVPHFWWTLILLGLGWNFGFLGASALVLECHSDEEKTRVQSMNDFIVFTLMALGSFASGGILSVYGWNTVLWVSFPPLAITVIALAILRLRAKPTPSPAEPVG</sequence>
<dbReference type="PROSITE" id="PS50850">
    <property type="entry name" value="MFS"/>
    <property type="match status" value="1"/>
</dbReference>
<dbReference type="InterPro" id="IPR011701">
    <property type="entry name" value="MFS"/>
</dbReference>
<feature type="domain" description="Major facilitator superfamily (MFS) profile" evidence="5">
    <location>
        <begin position="209"/>
        <end position="405"/>
    </location>
</feature>
<evidence type="ECO:0000256" key="2">
    <source>
        <dbReference type="ARBA" id="ARBA00022989"/>
    </source>
</evidence>
<dbReference type="SUPFAM" id="SSF103473">
    <property type="entry name" value="MFS general substrate transporter"/>
    <property type="match status" value="1"/>
</dbReference>
<feature type="transmembrane region" description="Helical" evidence="4">
    <location>
        <begin position="216"/>
        <end position="236"/>
    </location>
</feature>
<feature type="transmembrane region" description="Helical" evidence="4">
    <location>
        <begin position="172"/>
        <end position="195"/>
    </location>
</feature>
<dbReference type="InterPro" id="IPR036259">
    <property type="entry name" value="MFS_trans_sf"/>
</dbReference>
<evidence type="ECO:0000259" key="5">
    <source>
        <dbReference type="PROSITE" id="PS50850"/>
    </source>
</evidence>
<comment type="caution">
    <text evidence="6">The sequence shown here is derived from an EMBL/GenBank/DDBJ whole genome shotgun (WGS) entry which is preliminary data.</text>
</comment>
<feature type="transmembrane region" description="Helical" evidence="4">
    <location>
        <begin position="105"/>
        <end position="129"/>
    </location>
</feature>
<gene>
    <name evidence="6" type="ORF">FDY93_07130</name>
</gene>
<dbReference type="PANTHER" id="PTHR23534:SF1">
    <property type="entry name" value="MAJOR FACILITATOR SUPERFAMILY PROTEIN"/>
    <property type="match status" value="1"/>
</dbReference>
<feature type="transmembrane region" description="Helical" evidence="4">
    <location>
        <begin position="77"/>
        <end position="99"/>
    </location>
</feature>
<keyword evidence="7" id="KW-1185">Reference proteome</keyword>
<evidence type="ECO:0000313" key="7">
    <source>
        <dbReference type="Proteomes" id="UP000306791"/>
    </source>
</evidence>
<feature type="transmembrane region" description="Helical" evidence="4">
    <location>
        <begin position="308"/>
        <end position="332"/>
    </location>
</feature>
<dbReference type="PANTHER" id="PTHR23534">
    <property type="entry name" value="MFS PERMEASE"/>
    <property type="match status" value="1"/>
</dbReference>
<dbReference type="Proteomes" id="UP000306791">
    <property type="component" value="Unassembled WGS sequence"/>
</dbReference>